<gene>
    <name evidence="6" type="ORF">GGG17_01165</name>
</gene>
<evidence type="ECO:0000256" key="3">
    <source>
        <dbReference type="ARBA" id="ARBA00023163"/>
    </source>
</evidence>
<dbReference type="PANTHER" id="PTHR30055">
    <property type="entry name" value="HTH-TYPE TRANSCRIPTIONAL REGULATOR RUTR"/>
    <property type="match status" value="1"/>
</dbReference>
<feature type="domain" description="HTH tetR-type" evidence="5">
    <location>
        <begin position="13"/>
        <end position="73"/>
    </location>
</feature>
<comment type="caution">
    <text evidence="6">The sequence shown here is derived from an EMBL/GenBank/DDBJ whole genome shotgun (WGS) entry which is preliminary data.</text>
</comment>
<dbReference type="InterPro" id="IPR001647">
    <property type="entry name" value="HTH_TetR"/>
</dbReference>
<dbReference type="SUPFAM" id="SSF48498">
    <property type="entry name" value="Tetracyclin repressor-like, C-terminal domain"/>
    <property type="match status" value="1"/>
</dbReference>
<dbReference type="GO" id="GO:0000976">
    <property type="term" value="F:transcription cis-regulatory region binding"/>
    <property type="evidence" value="ECO:0007669"/>
    <property type="project" value="TreeGrafter"/>
</dbReference>
<dbReference type="EMBL" id="WLVL01000004">
    <property type="protein sequence ID" value="MTB70606.1"/>
    <property type="molecule type" value="Genomic_DNA"/>
</dbReference>
<dbReference type="AlphaFoldDB" id="A0A6I3IUT3"/>
<accession>A0A6I3IUT3</accession>
<dbReference type="PROSITE" id="PS50977">
    <property type="entry name" value="HTH_TETR_2"/>
    <property type="match status" value="1"/>
</dbReference>
<feature type="DNA-binding region" description="H-T-H motif" evidence="4">
    <location>
        <begin position="36"/>
        <end position="55"/>
    </location>
</feature>
<dbReference type="Proteomes" id="UP000431092">
    <property type="component" value="Unassembled WGS sequence"/>
</dbReference>
<keyword evidence="1" id="KW-0805">Transcription regulation</keyword>
<keyword evidence="7" id="KW-1185">Reference proteome</keyword>
<dbReference type="InterPro" id="IPR025996">
    <property type="entry name" value="MT1864/Rv1816-like_C"/>
</dbReference>
<dbReference type="PANTHER" id="PTHR30055:SF220">
    <property type="entry name" value="TETR-FAMILY REGULATORY PROTEIN"/>
    <property type="match status" value="1"/>
</dbReference>
<proteinExistence type="predicted"/>
<keyword evidence="2 4" id="KW-0238">DNA-binding</keyword>
<dbReference type="InterPro" id="IPR036271">
    <property type="entry name" value="Tet_transcr_reg_TetR-rel_C_sf"/>
</dbReference>
<dbReference type="RefSeq" id="WP_154591978.1">
    <property type="nucleotide sequence ID" value="NZ_WLVL01000004.1"/>
</dbReference>
<keyword evidence="3" id="KW-0804">Transcription</keyword>
<evidence type="ECO:0000313" key="7">
    <source>
        <dbReference type="Proteomes" id="UP000431092"/>
    </source>
</evidence>
<dbReference type="Gene3D" id="1.10.357.10">
    <property type="entry name" value="Tetracycline Repressor, domain 2"/>
    <property type="match status" value="1"/>
</dbReference>
<dbReference type="Pfam" id="PF13305">
    <property type="entry name" value="TetR_C_33"/>
    <property type="match status" value="1"/>
</dbReference>
<organism evidence="6 7">
    <name type="scientific">Arsenicicoccus cauae</name>
    <dbReference type="NCBI Taxonomy" id="2663847"/>
    <lineage>
        <taxon>Bacteria</taxon>
        <taxon>Bacillati</taxon>
        <taxon>Actinomycetota</taxon>
        <taxon>Actinomycetes</taxon>
        <taxon>Micrococcales</taxon>
        <taxon>Intrasporangiaceae</taxon>
        <taxon>Arsenicicoccus</taxon>
    </lineage>
</organism>
<dbReference type="InterPro" id="IPR009057">
    <property type="entry name" value="Homeodomain-like_sf"/>
</dbReference>
<name>A0A6I3IUT3_9MICO</name>
<evidence type="ECO:0000256" key="1">
    <source>
        <dbReference type="ARBA" id="ARBA00023015"/>
    </source>
</evidence>
<dbReference type="SUPFAM" id="SSF46689">
    <property type="entry name" value="Homeodomain-like"/>
    <property type="match status" value="1"/>
</dbReference>
<evidence type="ECO:0000313" key="6">
    <source>
        <dbReference type="EMBL" id="MTB70606.1"/>
    </source>
</evidence>
<dbReference type="GO" id="GO:0003700">
    <property type="term" value="F:DNA-binding transcription factor activity"/>
    <property type="evidence" value="ECO:0007669"/>
    <property type="project" value="TreeGrafter"/>
</dbReference>
<evidence type="ECO:0000256" key="2">
    <source>
        <dbReference type="ARBA" id="ARBA00023125"/>
    </source>
</evidence>
<evidence type="ECO:0000259" key="5">
    <source>
        <dbReference type="PROSITE" id="PS50977"/>
    </source>
</evidence>
<sequence>MPTTPRRASYHHGDLKATLLREAIDVARTEGPHAVTLRDITRRAGVSVNAAYRHFADRHALMITVAGHGQGQSARAMERRITALHEPTGWDLLRAVGLGYIDFARAEPGLFQAAYLEPVDLARTEDPDASGEGGRTPYQLLSDALDRMVADGTLPPERRPHAEVPAWSAVHGFAMLVVQGPLRELPPEAVDALSHRVVEAIIVGIRQV</sequence>
<dbReference type="Pfam" id="PF00440">
    <property type="entry name" value="TetR_N"/>
    <property type="match status" value="1"/>
</dbReference>
<reference evidence="6 7" key="1">
    <citation type="submission" date="2019-11" db="EMBL/GenBank/DDBJ databases">
        <title>Whole genome sequencing identifies a novel species of the genus Arsenicicoccus isolated from human blood.</title>
        <authorList>
            <person name="Jeong J.H."/>
            <person name="Kweon O.J."/>
            <person name="Kim H.R."/>
            <person name="Kim T.-H."/>
            <person name="Ha S.-M."/>
            <person name="Lee M.-K."/>
        </authorList>
    </citation>
    <scope>NUCLEOTIDE SEQUENCE [LARGE SCALE GENOMIC DNA]</scope>
    <source>
        <strain evidence="6 7">MKL-02</strain>
    </source>
</reference>
<dbReference type="InterPro" id="IPR050109">
    <property type="entry name" value="HTH-type_TetR-like_transc_reg"/>
</dbReference>
<evidence type="ECO:0000256" key="4">
    <source>
        <dbReference type="PROSITE-ProRule" id="PRU00335"/>
    </source>
</evidence>
<protein>
    <submittedName>
        <fullName evidence="6">TetR family transcriptional regulator</fullName>
    </submittedName>
</protein>